<dbReference type="PANTHER" id="PTHR46652">
    <property type="entry name" value="LEUCINE-RICH REPEAT AND IQ DOMAIN-CONTAINING PROTEIN 1-RELATED"/>
    <property type="match status" value="1"/>
</dbReference>
<keyword evidence="2" id="KW-0677">Repeat</keyword>
<dbReference type="PANTHER" id="PTHR46652:SF3">
    <property type="entry name" value="LEUCINE-RICH REPEAT-CONTAINING PROTEIN 9"/>
    <property type="match status" value="1"/>
</dbReference>
<dbReference type="EMBL" id="CAXDID020000022">
    <property type="protein sequence ID" value="CAL5988692.1"/>
    <property type="molecule type" value="Genomic_DNA"/>
</dbReference>
<gene>
    <name evidence="4" type="ORF">HINF_LOCUS10502</name>
    <name evidence="3" type="ORF">HINF_LOCUS65063</name>
</gene>
<dbReference type="Gene3D" id="3.80.10.10">
    <property type="entry name" value="Ribonuclease Inhibitor"/>
    <property type="match status" value="1"/>
</dbReference>
<dbReference type="EMBL" id="CATOUU010001177">
    <property type="protein sequence ID" value="CAI9977418.1"/>
    <property type="molecule type" value="Genomic_DNA"/>
</dbReference>
<dbReference type="Pfam" id="PF13855">
    <property type="entry name" value="LRR_8"/>
    <property type="match status" value="1"/>
</dbReference>
<dbReference type="InterPro" id="IPR032675">
    <property type="entry name" value="LRR_dom_sf"/>
</dbReference>
<proteinExistence type="predicted"/>
<dbReference type="SMART" id="SM00365">
    <property type="entry name" value="LRR_SD22"/>
    <property type="match status" value="3"/>
</dbReference>
<dbReference type="PROSITE" id="PS51450">
    <property type="entry name" value="LRR"/>
    <property type="match status" value="4"/>
</dbReference>
<evidence type="ECO:0000313" key="4">
    <source>
        <dbReference type="EMBL" id="CAL5988692.1"/>
    </source>
</evidence>
<evidence type="ECO:0000256" key="2">
    <source>
        <dbReference type="ARBA" id="ARBA00022737"/>
    </source>
</evidence>
<evidence type="ECO:0000313" key="3">
    <source>
        <dbReference type="EMBL" id="CAI9977418.1"/>
    </source>
</evidence>
<evidence type="ECO:0000313" key="5">
    <source>
        <dbReference type="Proteomes" id="UP001642409"/>
    </source>
</evidence>
<comment type="caution">
    <text evidence="3">The sequence shown here is derived from an EMBL/GenBank/DDBJ whole genome shotgun (WGS) entry which is preliminary data.</text>
</comment>
<dbReference type="Proteomes" id="UP001642409">
    <property type="component" value="Unassembled WGS sequence"/>
</dbReference>
<reference evidence="3" key="1">
    <citation type="submission" date="2023-06" db="EMBL/GenBank/DDBJ databases">
        <authorList>
            <person name="Kurt Z."/>
        </authorList>
    </citation>
    <scope>NUCLEOTIDE SEQUENCE</scope>
</reference>
<dbReference type="InterPro" id="IPR003591">
    <property type="entry name" value="Leu-rich_rpt_typical-subtyp"/>
</dbReference>
<dbReference type="SMART" id="SM00369">
    <property type="entry name" value="LRR_TYP"/>
    <property type="match status" value="4"/>
</dbReference>
<keyword evidence="1" id="KW-0433">Leucine-rich repeat</keyword>
<organism evidence="3">
    <name type="scientific">Hexamita inflata</name>
    <dbReference type="NCBI Taxonomy" id="28002"/>
    <lineage>
        <taxon>Eukaryota</taxon>
        <taxon>Metamonada</taxon>
        <taxon>Diplomonadida</taxon>
        <taxon>Hexamitidae</taxon>
        <taxon>Hexamitinae</taxon>
        <taxon>Hexamita</taxon>
    </lineage>
</organism>
<sequence>MSEKYNEKMISKLKNTITNQSLTISNNQSLTFLSFLEQFEVTQLILSDCYRIKFTQLPINIINLVLSSCKLPDISGLSGMIWLKKLVIINNPFTNFPIIQYLLNLTSLTITKSNIVDFQYLKQLINLKELELSENKIIGISVLKYLSGLLKLDLSRNLIVEISSLKYLRKLTSLNLSYNRIYNFSAIQNLTSLSELQIHFNTISSVFYLRKLVNLIKLIASSCDLSDITYITSLTSLQYLDLRDNHINQVEPLVNMHSMEINLDYNFVEDYMSYSTLKKTSFVSQKYSEHLIFYNIRLKRVHRYIQDFELFTLKWNKFTQKVIKHKTKIERLIHKVQKHHNKCQLKIYWLFQTLLQEDQSYLQ</sequence>
<dbReference type="InterPro" id="IPR050836">
    <property type="entry name" value="SDS22/Internalin_LRR"/>
</dbReference>
<name>A0AA86RPS9_9EUKA</name>
<keyword evidence="5" id="KW-1185">Reference proteome</keyword>
<evidence type="ECO:0000256" key="1">
    <source>
        <dbReference type="ARBA" id="ARBA00022614"/>
    </source>
</evidence>
<dbReference type="AlphaFoldDB" id="A0AA86RPS9"/>
<dbReference type="InterPro" id="IPR001611">
    <property type="entry name" value="Leu-rich_rpt"/>
</dbReference>
<accession>A0AA86RPS9</accession>
<reference evidence="4 5" key="2">
    <citation type="submission" date="2024-07" db="EMBL/GenBank/DDBJ databases">
        <authorList>
            <person name="Akdeniz Z."/>
        </authorList>
    </citation>
    <scope>NUCLEOTIDE SEQUENCE [LARGE SCALE GENOMIC DNA]</scope>
</reference>
<protein>
    <submittedName>
        <fullName evidence="3">Leucine-rich repeat domain-containing protein</fullName>
    </submittedName>
    <submittedName>
        <fullName evidence="4">Leucine-rich_repeat domain-containing protein</fullName>
    </submittedName>
</protein>
<dbReference type="SUPFAM" id="SSF52058">
    <property type="entry name" value="L domain-like"/>
    <property type="match status" value="1"/>
</dbReference>